<accession>A0A1M4W7M3</accession>
<dbReference type="EMBL" id="FQUK01000014">
    <property type="protein sequence ID" value="SHE77261.1"/>
    <property type="molecule type" value="Genomic_DNA"/>
</dbReference>
<sequence length="206" mass="22064">MRRTAQGFSLMEVLLATSLLAAALALAFAVLRSAGATVTRGELLAARNERVRAVSGFLRSRIGAALPMVFALDPDTGRSVRFAGTADAVRFVAEVPAYLERGGPQVHVLKVQDGPEGDKALLLTLQSLSTQAPLAAPEPLVQGLRQFELAYRGLDAQGRWTPWSARWPQPDVLPRQVRIRIRDAQGAWPPLIVTLPLAGSEGGGQP</sequence>
<dbReference type="RefSeq" id="WP_072755628.1">
    <property type="nucleotide sequence ID" value="NZ_FQUK01000014.1"/>
</dbReference>
<organism evidence="1 2">
    <name type="scientific">Thermomonas hydrothermalis</name>
    <dbReference type="NCBI Taxonomy" id="213588"/>
    <lineage>
        <taxon>Bacteria</taxon>
        <taxon>Pseudomonadati</taxon>
        <taxon>Pseudomonadota</taxon>
        <taxon>Gammaproteobacteria</taxon>
        <taxon>Lysobacterales</taxon>
        <taxon>Lysobacteraceae</taxon>
        <taxon>Thermomonas</taxon>
    </lineage>
</organism>
<dbReference type="OrthoDB" id="5801210at2"/>
<dbReference type="Proteomes" id="UP000242857">
    <property type="component" value="Unassembled WGS sequence"/>
</dbReference>
<dbReference type="InterPro" id="IPR012902">
    <property type="entry name" value="N_methyl_site"/>
</dbReference>
<reference evidence="2" key="1">
    <citation type="submission" date="2016-11" db="EMBL/GenBank/DDBJ databases">
        <authorList>
            <person name="Varghese N."/>
            <person name="Submissions S."/>
        </authorList>
    </citation>
    <scope>NUCLEOTIDE SEQUENCE [LARGE SCALE GENOMIC DNA]</scope>
    <source>
        <strain evidence="2">DSM 14834</strain>
    </source>
</reference>
<dbReference type="AlphaFoldDB" id="A0A1M4W7M3"/>
<dbReference type="NCBIfam" id="TIGR02532">
    <property type="entry name" value="IV_pilin_GFxxxE"/>
    <property type="match status" value="1"/>
</dbReference>
<proteinExistence type="predicted"/>
<evidence type="ECO:0000313" key="2">
    <source>
        <dbReference type="Proteomes" id="UP000242857"/>
    </source>
</evidence>
<gene>
    <name evidence="1" type="ORF">SAMN02745204_01117</name>
</gene>
<dbReference type="STRING" id="213588.SAMN02745204_01117"/>
<keyword evidence="2" id="KW-1185">Reference proteome</keyword>
<protein>
    <submittedName>
        <fullName evidence="1">General secretion pathway protein J</fullName>
    </submittedName>
</protein>
<evidence type="ECO:0000313" key="1">
    <source>
        <dbReference type="EMBL" id="SHE77261.1"/>
    </source>
</evidence>
<name>A0A1M4W7M3_9GAMM</name>